<comment type="similarity">
    <text evidence="1">Belongs to the DnaB/DnaD family.</text>
</comment>
<organism evidence="4 5">
    <name type="scientific">Metamycoplasma equirhinis</name>
    <dbReference type="NCBI Taxonomy" id="92402"/>
    <lineage>
        <taxon>Bacteria</taxon>
        <taxon>Bacillati</taxon>
        <taxon>Mycoplasmatota</taxon>
        <taxon>Mycoplasmoidales</taxon>
        <taxon>Metamycoplasmataceae</taxon>
        <taxon>Metamycoplasma</taxon>
    </lineage>
</organism>
<evidence type="ECO:0000313" key="4">
    <source>
        <dbReference type="EMBL" id="WPB54019.1"/>
    </source>
</evidence>
<gene>
    <name evidence="4" type="ORF">R9B83_00355</name>
</gene>
<dbReference type="RefSeq" id="WP_140031404.1">
    <property type="nucleotide sequence ID" value="NZ_AP027305.1"/>
</dbReference>
<dbReference type="Pfam" id="PF25888">
    <property type="entry name" value="WHD_DnaB"/>
    <property type="match status" value="1"/>
</dbReference>
<dbReference type="EMBL" id="CP137845">
    <property type="protein sequence ID" value="WPB54019.1"/>
    <property type="molecule type" value="Genomic_DNA"/>
</dbReference>
<evidence type="ECO:0000313" key="5">
    <source>
        <dbReference type="Proteomes" id="UP001303601"/>
    </source>
</evidence>
<sequence>MNNGFYIENSTSINSNDLQNLRLFYGPIIGNNAILLYEHLLDLHNLYAKNQRHDFCETFEFLLLDENLLASCKEKLEGVGLLKTYQISDGSLLLELLKPLSANQFIKNEFLSCLSKNKIGEKKFLEIMAKKAEICFDKTKMKEVSKKSFDVFDIKAIDFKDKPKCNISFTIHDFELLKDIVTPEEFIVAFTELELSPTQILMINRLKQLKFDSASINSFIYYSIRINNAIVCKYIETIANDYAKRNLFNAQKIDLELKTSYMSKTNHHKFQDLNEARKYSESDILEISNEEEWEN</sequence>
<reference evidence="4" key="1">
    <citation type="submission" date="2023-11" db="EMBL/GenBank/DDBJ databases">
        <title>Completed genome sequence of Mycoplasma equirhinis type strain M432/72.</title>
        <authorList>
            <person name="Spergser J."/>
        </authorList>
    </citation>
    <scope>NUCLEOTIDE SEQUENCE [LARGE SCALE GENOMIC DNA]</scope>
    <source>
        <strain evidence="4">M432/72</strain>
    </source>
</reference>
<keyword evidence="5" id="KW-1185">Reference proteome</keyword>
<dbReference type="InterPro" id="IPR006343">
    <property type="entry name" value="DnaB/C_C"/>
</dbReference>
<proteinExistence type="inferred from homology"/>
<dbReference type="Proteomes" id="UP001303601">
    <property type="component" value="Chromosome"/>
</dbReference>
<evidence type="ECO:0000256" key="1">
    <source>
        <dbReference type="ARBA" id="ARBA00093462"/>
    </source>
</evidence>
<dbReference type="InterPro" id="IPR058660">
    <property type="entry name" value="WHD_DnaB"/>
</dbReference>
<dbReference type="Pfam" id="PF07261">
    <property type="entry name" value="DnaB_2"/>
    <property type="match status" value="1"/>
</dbReference>
<protein>
    <submittedName>
        <fullName evidence="4">DnaD domain protein</fullName>
    </submittedName>
</protein>
<accession>A0ABZ0PAG2</accession>
<dbReference type="GeneID" id="94493316"/>
<feature type="domain" description="Replicative helicase loading/DNA remodeling protein DnaB N-terminal winged helix" evidence="3">
    <location>
        <begin position="4"/>
        <end position="173"/>
    </location>
</feature>
<evidence type="ECO:0000259" key="3">
    <source>
        <dbReference type="Pfam" id="PF25888"/>
    </source>
</evidence>
<feature type="domain" description="DnaB/C C-terminal" evidence="2">
    <location>
        <begin position="194"/>
        <end position="253"/>
    </location>
</feature>
<name>A0ABZ0PAG2_9BACT</name>
<evidence type="ECO:0000259" key="2">
    <source>
        <dbReference type="Pfam" id="PF07261"/>
    </source>
</evidence>